<sequence length="283" mass="33183">MKAIRERILPTDDQSFFVQHFKMPAFDMPRHFHPEYELTYIIQGEGIRYVGDHKTTFKAGDLVLLGPDLSHYWETDLQWVEDTGLFSESIVIQFKPQVCPQGGLKEFSAIQNMLRMADAGIHFPEGAQFLQAIHELLAANGFEKLMQLYKLLNKLSAVEERTLLSFSEESQMQLHQNHEVFSQILEEIFVNFNQQITLQSICEKMEMSPPAFCRFFKKRTKRTFSEYLNQIRIKHASTLLTETDEAISQIAYGCGYNSLSYFHEQFVRRKQMSPTEYRKRNWV</sequence>
<dbReference type="PROSITE" id="PS01124">
    <property type="entry name" value="HTH_ARAC_FAMILY_2"/>
    <property type="match status" value="1"/>
</dbReference>
<proteinExistence type="predicted"/>
<keyword evidence="1" id="KW-0805">Transcription regulation</keyword>
<dbReference type="EMBL" id="AP025292">
    <property type="protein sequence ID" value="BDC99154.1"/>
    <property type="molecule type" value="Genomic_DNA"/>
</dbReference>
<protein>
    <submittedName>
        <fullName evidence="5">AraC family transcriptional regulator</fullName>
    </submittedName>
</protein>
<keyword evidence="3" id="KW-0804">Transcription</keyword>
<dbReference type="Gene3D" id="1.10.10.60">
    <property type="entry name" value="Homeodomain-like"/>
    <property type="match status" value="2"/>
</dbReference>
<dbReference type="InterPro" id="IPR003313">
    <property type="entry name" value="AraC-bd"/>
</dbReference>
<keyword evidence="6" id="KW-1185">Reference proteome</keyword>
<dbReference type="PANTHER" id="PTHR43280">
    <property type="entry name" value="ARAC-FAMILY TRANSCRIPTIONAL REGULATOR"/>
    <property type="match status" value="1"/>
</dbReference>
<dbReference type="InterPro" id="IPR037923">
    <property type="entry name" value="HTH-like"/>
</dbReference>
<organism evidence="5 6">
    <name type="scientific">Persicobacter psychrovividus</name>
    <dbReference type="NCBI Taxonomy" id="387638"/>
    <lineage>
        <taxon>Bacteria</taxon>
        <taxon>Pseudomonadati</taxon>
        <taxon>Bacteroidota</taxon>
        <taxon>Cytophagia</taxon>
        <taxon>Cytophagales</taxon>
        <taxon>Persicobacteraceae</taxon>
        <taxon>Persicobacter</taxon>
    </lineage>
</organism>
<dbReference type="SMART" id="SM00342">
    <property type="entry name" value="HTH_ARAC"/>
    <property type="match status" value="1"/>
</dbReference>
<evidence type="ECO:0000259" key="4">
    <source>
        <dbReference type="PROSITE" id="PS01124"/>
    </source>
</evidence>
<dbReference type="InterPro" id="IPR018062">
    <property type="entry name" value="HTH_AraC-typ_CS"/>
</dbReference>
<evidence type="ECO:0000313" key="6">
    <source>
        <dbReference type="Proteomes" id="UP001354989"/>
    </source>
</evidence>
<dbReference type="SUPFAM" id="SSF51215">
    <property type="entry name" value="Regulatory protein AraC"/>
    <property type="match status" value="1"/>
</dbReference>
<gene>
    <name evidence="5" type="ORF">PEPS_14350</name>
</gene>
<accession>A0ABN6L7G5</accession>
<dbReference type="Proteomes" id="UP001354989">
    <property type="component" value="Chromosome"/>
</dbReference>
<dbReference type="SUPFAM" id="SSF46689">
    <property type="entry name" value="Homeodomain-like"/>
    <property type="match status" value="2"/>
</dbReference>
<evidence type="ECO:0000256" key="3">
    <source>
        <dbReference type="ARBA" id="ARBA00023163"/>
    </source>
</evidence>
<evidence type="ECO:0000256" key="2">
    <source>
        <dbReference type="ARBA" id="ARBA00023125"/>
    </source>
</evidence>
<name>A0ABN6L7G5_9BACT</name>
<dbReference type="Gene3D" id="2.60.120.10">
    <property type="entry name" value="Jelly Rolls"/>
    <property type="match status" value="1"/>
</dbReference>
<dbReference type="RefSeq" id="WP_338396616.1">
    <property type="nucleotide sequence ID" value="NZ_AP025292.1"/>
</dbReference>
<dbReference type="PANTHER" id="PTHR43280:SF27">
    <property type="entry name" value="TRANSCRIPTIONAL REGULATOR MTLR"/>
    <property type="match status" value="1"/>
</dbReference>
<dbReference type="InterPro" id="IPR014710">
    <property type="entry name" value="RmlC-like_jellyroll"/>
</dbReference>
<dbReference type="PROSITE" id="PS00041">
    <property type="entry name" value="HTH_ARAC_FAMILY_1"/>
    <property type="match status" value="1"/>
</dbReference>
<evidence type="ECO:0000313" key="5">
    <source>
        <dbReference type="EMBL" id="BDC99154.1"/>
    </source>
</evidence>
<dbReference type="InterPro" id="IPR009057">
    <property type="entry name" value="Homeodomain-like_sf"/>
</dbReference>
<dbReference type="Pfam" id="PF12833">
    <property type="entry name" value="HTH_18"/>
    <property type="match status" value="1"/>
</dbReference>
<keyword evidence="2" id="KW-0238">DNA-binding</keyword>
<dbReference type="InterPro" id="IPR018060">
    <property type="entry name" value="HTH_AraC"/>
</dbReference>
<feature type="domain" description="HTH araC/xylS-type" evidence="4">
    <location>
        <begin position="182"/>
        <end position="280"/>
    </location>
</feature>
<dbReference type="Pfam" id="PF02311">
    <property type="entry name" value="AraC_binding"/>
    <property type="match status" value="1"/>
</dbReference>
<evidence type="ECO:0000256" key="1">
    <source>
        <dbReference type="ARBA" id="ARBA00023015"/>
    </source>
</evidence>
<reference evidence="5 6" key="1">
    <citation type="submission" date="2021-12" db="EMBL/GenBank/DDBJ databases">
        <title>Genome sequencing of bacteria with rrn-lacking chromosome and rrn-plasmid.</title>
        <authorList>
            <person name="Anda M."/>
            <person name="Iwasaki W."/>
        </authorList>
    </citation>
    <scope>NUCLEOTIDE SEQUENCE [LARGE SCALE GENOMIC DNA]</scope>
    <source>
        <strain evidence="5 6">NBRC 101262</strain>
    </source>
</reference>